<gene>
    <name evidence="1" type="ORF">ACN38_g4207</name>
</gene>
<dbReference type="Proteomes" id="UP000037696">
    <property type="component" value="Unassembled WGS sequence"/>
</dbReference>
<protein>
    <submittedName>
        <fullName evidence="1">Uncharacterized protein</fullName>
    </submittedName>
</protein>
<sequence>MLGEFGISPELSEEIEAVGEGGGEAATNKLDPSISYSEGGHHITSRVLAEEDELDHVVDLELVQVNTLLSLSSPSVVPLFSLFLSSFVVLTCMD</sequence>
<accession>A0A0M9WHB1</accession>
<dbReference type="EMBL" id="LHQQ01000053">
    <property type="protein sequence ID" value="KOS44863.1"/>
    <property type="molecule type" value="Genomic_DNA"/>
</dbReference>
<evidence type="ECO:0000313" key="1">
    <source>
        <dbReference type="EMBL" id="KOS44863.1"/>
    </source>
</evidence>
<organism evidence="1 2">
    <name type="scientific">Penicillium nordicum</name>
    <dbReference type="NCBI Taxonomy" id="229535"/>
    <lineage>
        <taxon>Eukaryota</taxon>
        <taxon>Fungi</taxon>
        <taxon>Dikarya</taxon>
        <taxon>Ascomycota</taxon>
        <taxon>Pezizomycotina</taxon>
        <taxon>Eurotiomycetes</taxon>
        <taxon>Eurotiomycetidae</taxon>
        <taxon>Eurotiales</taxon>
        <taxon>Aspergillaceae</taxon>
        <taxon>Penicillium</taxon>
    </lineage>
</organism>
<comment type="caution">
    <text evidence="1">The sequence shown here is derived from an EMBL/GenBank/DDBJ whole genome shotgun (WGS) entry which is preliminary data.</text>
</comment>
<keyword evidence="2" id="KW-1185">Reference proteome</keyword>
<name>A0A0M9WHB1_9EURO</name>
<evidence type="ECO:0000313" key="2">
    <source>
        <dbReference type="Proteomes" id="UP000037696"/>
    </source>
</evidence>
<proteinExistence type="predicted"/>
<dbReference type="AlphaFoldDB" id="A0A0M9WHB1"/>
<reference evidence="1 2" key="1">
    <citation type="submission" date="2015-08" db="EMBL/GenBank/DDBJ databases">
        <title>Genome sequencing of Penicillium nordicum.</title>
        <authorList>
            <person name="Nguyen H.D."/>
            <person name="Seifert K.A."/>
        </authorList>
    </citation>
    <scope>NUCLEOTIDE SEQUENCE [LARGE SCALE GENOMIC DNA]</scope>
    <source>
        <strain evidence="1 2">DAOMC 185683</strain>
    </source>
</reference>